<evidence type="ECO:0000313" key="2">
    <source>
        <dbReference type="EMBL" id="SBP89167.1"/>
    </source>
</evidence>
<sequence length="75" mass="8657">MKHTHLSWHDPRVNKDLPYRDGCTLDLGVRSRVKGFFGVLFIFGMTAFIFITDVTETFRPTSSRCDNLVKACHPR</sequence>
<keyword evidence="3" id="KW-1185">Reference proteome</keyword>
<evidence type="ECO:0000313" key="3">
    <source>
        <dbReference type="Proteomes" id="UP000214566"/>
    </source>
</evidence>
<keyword evidence="1" id="KW-1133">Transmembrane helix</keyword>
<dbReference type="AlphaFoldDB" id="A0A238D789"/>
<keyword evidence="1" id="KW-0812">Transmembrane</keyword>
<feature type="transmembrane region" description="Helical" evidence="1">
    <location>
        <begin position="35"/>
        <end position="54"/>
    </location>
</feature>
<protein>
    <submittedName>
        <fullName evidence="2">Uncharacterized protein</fullName>
    </submittedName>
</protein>
<proteinExistence type="predicted"/>
<gene>
    <name evidence="2" type="ORF">THIARS_70787</name>
</gene>
<dbReference type="EMBL" id="FLMQ01000056">
    <property type="protein sequence ID" value="SBP89167.1"/>
    <property type="molecule type" value="Genomic_DNA"/>
</dbReference>
<keyword evidence="1" id="KW-0472">Membrane</keyword>
<name>A0A238D789_THIDL</name>
<organism evidence="2 3">
    <name type="scientific">Thiomonas delicata</name>
    <name type="common">Thiomonas cuprina</name>
    <dbReference type="NCBI Taxonomy" id="364030"/>
    <lineage>
        <taxon>Bacteria</taxon>
        <taxon>Pseudomonadati</taxon>
        <taxon>Pseudomonadota</taxon>
        <taxon>Betaproteobacteria</taxon>
        <taxon>Burkholderiales</taxon>
        <taxon>Thiomonas</taxon>
    </lineage>
</organism>
<dbReference type="Proteomes" id="UP000214566">
    <property type="component" value="Unassembled WGS sequence"/>
</dbReference>
<accession>A0A238D789</accession>
<evidence type="ECO:0000256" key="1">
    <source>
        <dbReference type="SAM" id="Phobius"/>
    </source>
</evidence>
<reference evidence="2 3" key="1">
    <citation type="submission" date="2016-06" db="EMBL/GenBank/DDBJ databases">
        <authorList>
            <person name="Kjaerup R.B."/>
            <person name="Dalgaard T.S."/>
            <person name="Juul-Madsen H.R."/>
        </authorList>
    </citation>
    <scope>NUCLEOTIDE SEQUENCE [LARGE SCALE GENOMIC DNA]</scope>
    <source>
        <strain evidence="2 3">DSM 16361</strain>
    </source>
</reference>